<name>A0AA48M0Y4_9ZZZZ</name>
<feature type="domain" description="Response regulatory" evidence="6">
    <location>
        <begin position="5"/>
        <end position="122"/>
    </location>
</feature>
<gene>
    <name evidence="8" type="primary">cheB</name>
    <name evidence="8" type="ORF">AMST5_00615</name>
</gene>
<dbReference type="InterPro" id="IPR001789">
    <property type="entry name" value="Sig_transdc_resp-reg_receiver"/>
</dbReference>
<dbReference type="GO" id="GO:0000156">
    <property type="term" value="F:phosphorelay response regulator activity"/>
    <property type="evidence" value="ECO:0007669"/>
    <property type="project" value="InterPro"/>
</dbReference>
<dbReference type="SUPFAM" id="SSF52172">
    <property type="entry name" value="CheY-like"/>
    <property type="match status" value="1"/>
</dbReference>
<dbReference type="Gene3D" id="3.40.50.180">
    <property type="entry name" value="Methylesterase CheB, C-terminal domain"/>
    <property type="match status" value="1"/>
</dbReference>
<dbReference type="SUPFAM" id="SSF52738">
    <property type="entry name" value="Methylesterase CheB, C-terminal domain"/>
    <property type="match status" value="1"/>
</dbReference>
<evidence type="ECO:0000313" key="8">
    <source>
        <dbReference type="EMBL" id="CAJ0853115.1"/>
    </source>
</evidence>
<dbReference type="Pfam" id="PF01339">
    <property type="entry name" value="CheB_methylest"/>
    <property type="match status" value="1"/>
</dbReference>
<comment type="catalytic activity">
    <reaction evidence="5">
        <text>[protein]-L-glutamate 5-O-methyl ester + H2O = L-glutamyl-[protein] + methanol + H(+)</text>
        <dbReference type="Rhea" id="RHEA:23236"/>
        <dbReference type="Rhea" id="RHEA-COMP:10208"/>
        <dbReference type="Rhea" id="RHEA-COMP:10311"/>
        <dbReference type="ChEBI" id="CHEBI:15377"/>
        <dbReference type="ChEBI" id="CHEBI:15378"/>
        <dbReference type="ChEBI" id="CHEBI:17790"/>
        <dbReference type="ChEBI" id="CHEBI:29973"/>
        <dbReference type="ChEBI" id="CHEBI:82795"/>
        <dbReference type="EC" id="3.1.1.61"/>
    </reaction>
</comment>
<evidence type="ECO:0000256" key="1">
    <source>
        <dbReference type="ARBA" id="ARBA00022490"/>
    </source>
</evidence>
<dbReference type="NCBIfam" id="NF009206">
    <property type="entry name" value="PRK12555.1"/>
    <property type="match status" value="1"/>
</dbReference>
<evidence type="ECO:0000256" key="3">
    <source>
        <dbReference type="ARBA" id="ARBA00022801"/>
    </source>
</evidence>
<evidence type="ECO:0000259" key="6">
    <source>
        <dbReference type="PROSITE" id="PS50110"/>
    </source>
</evidence>
<dbReference type="GO" id="GO:0008984">
    <property type="term" value="F:protein-glutamate methylesterase activity"/>
    <property type="evidence" value="ECO:0007669"/>
    <property type="project" value="UniProtKB-EC"/>
</dbReference>
<evidence type="ECO:0000256" key="2">
    <source>
        <dbReference type="ARBA" id="ARBA00022500"/>
    </source>
</evidence>
<dbReference type="GO" id="GO:0006935">
    <property type="term" value="P:chemotaxis"/>
    <property type="evidence" value="ECO:0007669"/>
    <property type="project" value="UniProtKB-KW"/>
</dbReference>
<reference evidence="8" key="1">
    <citation type="submission" date="2023-07" db="EMBL/GenBank/DDBJ databases">
        <authorList>
            <person name="Pelsma A.J. K."/>
        </authorList>
    </citation>
    <scope>NUCLEOTIDE SEQUENCE</scope>
</reference>
<dbReference type="HAMAP" id="MF_00099">
    <property type="entry name" value="CheB_chemtxs"/>
    <property type="match status" value="1"/>
</dbReference>
<dbReference type="PROSITE" id="PS50122">
    <property type="entry name" value="CHEB"/>
    <property type="match status" value="1"/>
</dbReference>
<dbReference type="InterPro" id="IPR035909">
    <property type="entry name" value="CheB_C"/>
</dbReference>
<dbReference type="AlphaFoldDB" id="A0AA48M0Y4"/>
<dbReference type="NCBIfam" id="NF001965">
    <property type="entry name" value="PRK00742.1"/>
    <property type="match status" value="1"/>
</dbReference>
<dbReference type="Pfam" id="PF00072">
    <property type="entry name" value="Response_reg"/>
    <property type="match status" value="1"/>
</dbReference>
<dbReference type="PROSITE" id="PS50110">
    <property type="entry name" value="RESPONSE_REGULATORY"/>
    <property type="match status" value="1"/>
</dbReference>
<dbReference type="GO" id="GO:0005737">
    <property type="term" value="C:cytoplasm"/>
    <property type="evidence" value="ECO:0007669"/>
    <property type="project" value="InterPro"/>
</dbReference>
<dbReference type="EC" id="3.1.1.61" evidence="4"/>
<feature type="domain" description="CheB-type methylesterase" evidence="7">
    <location>
        <begin position="151"/>
        <end position="343"/>
    </location>
</feature>
<dbReference type="EMBL" id="OY288114">
    <property type="protein sequence ID" value="CAJ0853115.1"/>
    <property type="molecule type" value="Genomic_DNA"/>
</dbReference>
<protein>
    <recommendedName>
        <fullName evidence="4">protein-glutamate methylesterase</fullName>
        <ecNumber evidence="4">3.1.1.61</ecNumber>
    </recommendedName>
</protein>
<keyword evidence="3 8" id="KW-0378">Hydrolase</keyword>
<evidence type="ECO:0000259" key="7">
    <source>
        <dbReference type="PROSITE" id="PS50122"/>
    </source>
</evidence>
<accession>A0AA48M0Y4</accession>
<dbReference type="CDD" id="cd17541">
    <property type="entry name" value="REC_CheB-like"/>
    <property type="match status" value="1"/>
</dbReference>
<dbReference type="PANTHER" id="PTHR42872">
    <property type="entry name" value="PROTEIN-GLUTAMATE METHYLESTERASE/PROTEIN-GLUTAMINE GLUTAMINASE"/>
    <property type="match status" value="1"/>
</dbReference>
<dbReference type="CDD" id="cd16432">
    <property type="entry name" value="CheB_Rec"/>
    <property type="match status" value="1"/>
</dbReference>
<proteinExistence type="inferred from homology"/>
<dbReference type="InterPro" id="IPR008248">
    <property type="entry name" value="CheB-like"/>
</dbReference>
<keyword evidence="1" id="KW-0963">Cytoplasm</keyword>
<evidence type="ECO:0000256" key="4">
    <source>
        <dbReference type="ARBA" id="ARBA00039140"/>
    </source>
</evidence>
<dbReference type="PIRSF" id="PIRSF000876">
    <property type="entry name" value="RR_chemtxs_CheB"/>
    <property type="match status" value="1"/>
</dbReference>
<dbReference type="InterPro" id="IPR000673">
    <property type="entry name" value="Sig_transdc_resp-reg_Me-estase"/>
</dbReference>
<evidence type="ECO:0000256" key="5">
    <source>
        <dbReference type="ARBA" id="ARBA00048267"/>
    </source>
</evidence>
<keyword evidence="2" id="KW-0145">Chemotaxis</keyword>
<dbReference type="InterPro" id="IPR011006">
    <property type="entry name" value="CheY-like_superfamily"/>
</dbReference>
<dbReference type="PANTHER" id="PTHR42872:SF6">
    <property type="entry name" value="PROTEIN-GLUTAMATE METHYLESTERASE_PROTEIN-GLUTAMINE GLUTAMINASE"/>
    <property type="match status" value="1"/>
</dbReference>
<organism evidence="8">
    <name type="scientific">freshwater sediment metagenome</name>
    <dbReference type="NCBI Taxonomy" id="556182"/>
    <lineage>
        <taxon>unclassified sequences</taxon>
        <taxon>metagenomes</taxon>
        <taxon>ecological metagenomes</taxon>
    </lineage>
</organism>
<dbReference type="Gene3D" id="3.40.50.2300">
    <property type="match status" value="1"/>
</dbReference>
<dbReference type="SMART" id="SM00448">
    <property type="entry name" value="REC"/>
    <property type="match status" value="1"/>
</dbReference>
<sequence length="346" mass="36651">MKPCSVLVVDDSRTMRSLIAATLASDPDIRVVGEASDAFEAREAIKQLSPDVVTLDIEMPKMNGLDFLERIMRLRPTPVIVISSLTERGTETSIRALEIGAVDCIAKPSARNRDSLDDLGSRVKAAASARLPKGGAALRRPAEQSAAVGAYTSDGRVVAIGASMGGVEALCSLLSRFPENCPPTVVTQHMPAMFTKSFADRLDRLCRPKVMEAVDGASLMPGNVYIAPGGPCHLLVAGSERPRCRLQEGELISGHRPSVDALFQSVGRVLGSRAVGVILTGMGRDGAHGLLTMRESGAETIGQDEATSLVYGMPRAAYECGGVGVQLPLGAIAERLLAMTNKTRMR</sequence>